<dbReference type="InterPro" id="IPR005854">
    <property type="entry name" value="PurF"/>
</dbReference>
<organism evidence="10 11">
    <name type="scientific">Rhizoctonia solani</name>
    <dbReference type="NCBI Taxonomy" id="456999"/>
    <lineage>
        <taxon>Eukaryota</taxon>
        <taxon>Fungi</taxon>
        <taxon>Dikarya</taxon>
        <taxon>Basidiomycota</taxon>
        <taxon>Agaricomycotina</taxon>
        <taxon>Agaricomycetes</taxon>
        <taxon>Cantharellales</taxon>
        <taxon>Ceratobasidiaceae</taxon>
        <taxon>Rhizoctonia</taxon>
    </lineage>
</organism>
<evidence type="ECO:0000256" key="4">
    <source>
        <dbReference type="ARBA" id="ARBA00022676"/>
    </source>
</evidence>
<dbReference type="SUPFAM" id="SSF53271">
    <property type="entry name" value="PRTase-like"/>
    <property type="match status" value="1"/>
</dbReference>
<dbReference type="Pfam" id="PF00156">
    <property type="entry name" value="Pribosyltran"/>
    <property type="match status" value="1"/>
</dbReference>
<feature type="region of interest" description="Disordered" evidence="8">
    <location>
        <begin position="682"/>
        <end position="701"/>
    </location>
</feature>
<dbReference type="SUPFAM" id="SSF56235">
    <property type="entry name" value="N-terminal nucleophile aminohydrolases (Ntn hydrolases)"/>
    <property type="match status" value="1"/>
</dbReference>
<proteinExistence type="inferred from homology"/>
<keyword evidence="7" id="KW-0315">Glutamine amidotransferase</keyword>
<dbReference type="Pfam" id="PF13522">
    <property type="entry name" value="GATase_6"/>
    <property type="match status" value="1"/>
</dbReference>
<comment type="pathway">
    <text evidence="1">Purine metabolism; IMP biosynthesis via de novo pathway; N(1)-(5-phospho-D-ribosyl)glycinamide from 5-phospho-alpha-D-ribose 1-diphosphate: step 1/2.</text>
</comment>
<feature type="region of interest" description="Disordered" evidence="8">
    <location>
        <begin position="530"/>
        <end position="580"/>
    </location>
</feature>
<evidence type="ECO:0000256" key="5">
    <source>
        <dbReference type="ARBA" id="ARBA00022679"/>
    </source>
</evidence>
<dbReference type="InterPro" id="IPR000836">
    <property type="entry name" value="PRTase_dom"/>
</dbReference>
<dbReference type="CDD" id="cd06223">
    <property type="entry name" value="PRTases_typeI"/>
    <property type="match status" value="1"/>
</dbReference>
<name>A0A0K6FPH2_9AGAM</name>
<comment type="similarity">
    <text evidence="2">In the C-terminal section; belongs to the purine/pyrimidine phosphoribosyltransferase family.</text>
</comment>
<dbReference type="InterPro" id="IPR029057">
    <property type="entry name" value="PRTase-like"/>
</dbReference>
<accession>A0A0K6FPH2</accession>
<evidence type="ECO:0000256" key="1">
    <source>
        <dbReference type="ARBA" id="ARBA00005209"/>
    </source>
</evidence>
<dbReference type="EMBL" id="CYGV01000335">
    <property type="protein sequence ID" value="CUA68136.1"/>
    <property type="molecule type" value="Genomic_DNA"/>
</dbReference>
<dbReference type="CDD" id="cd00715">
    <property type="entry name" value="GPATase_N"/>
    <property type="match status" value="1"/>
</dbReference>
<keyword evidence="5 10" id="KW-0808">Transferase</keyword>
<dbReference type="InterPro" id="IPR013169">
    <property type="entry name" value="mRNA_splic_Cwf18-like"/>
</dbReference>
<dbReference type="GO" id="GO:0004044">
    <property type="term" value="F:amidophosphoribosyltransferase activity"/>
    <property type="evidence" value="ECO:0007669"/>
    <property type="project" value="UniProtKB-EC"/>
</dbReference>
<dbReference type="AlphaFoldDB" id="A0A0K6FPH2"/>
<sequence>MCGILGLLLHNPNGHAATEICEGLSLLQHRGQDACGIVTCGKGGRFYQCKANGMVRDVFDPQSVDTLLGWMGVGHVRYPTAGSSAHAEAQPFYVNSPYGIVFAHNGNLINTHELKRFLDTDAHRHINTNSDSEVLLNIFANNLQKTGKFRINEEDIFTAIRDLMHEARGAYACVAMLAGFGIIAFRDPNGIRPLGFARRGEDWIVASESVVADAAGFNDWTDVRPGEAIILTRQSRSHRLVGPDPSKTPFAPDIFDVYRSRMAMGDALASEVRRILDEKGIQVDVVIPVPDTSRVAALELAQKLNIPYREGFVKNRYVGRTFIMPGQTERRKNVRRKLNAMALEFSGKNVLLVDDSIVRGTTSKEIVQMAKDVGAKKVIFASCAPPIRHSNVYGIDMPSRQELVAHGRTPDLVAEAIGADLVIYQTLPDLVGAVRQLNPSIEQFDCSVFTGEYVTGGVSEDYLLWLEGLRNDAAKGKPVKDTIFNGDTGSGAEAVGSTSPRIHGRAEVSVGCSGPLNGADETIGLYNSFTKPGTPHADRYNASSFARRRSRAPQSQAPRTQAQEARDNTEVPGLPQIKQRNFDADARKVIKKKDADEEEDTIEKQVAGLADMIIADDEQKRDEELDLTNIAPKRPNWDLKRDLDKKLVKLERQTQRAIHTLIRQRLSGQKEVPTDLAATLSAAQKANDQDIEGENADSDED</sequence>
<keyword evidence="6" id="KW-0658">Purine biosynthesis</keyword>
<evidence type="ECO:0000256" key="3">
    <source>
        <dbReference type="ARBA" id="ARBA00011941"/>
    </source>
</evidence>
<evidence type="ECO:0000313" key="11">
    <source>
        <dbReference type="Proteomes" id="UP000044841"/>
    </source>
</evidence>
<evidence type="ECO:0000256" key="6">
    <source>
        <dbReference type="ARBA" id="ARBA00022755"/>
    </source>
</evidence>
<evidence type="ECO:0000256" key="8">
    <source>
        <dbReference type="SAM" id="MobiDB-lite"/>
    </source>
</evidence>
<feature type="domain" description="Glutamine amidotransferase type-2" evidence="9">
    <location>
        <begin position="2"/>
        <end position="234"/>
    </location>
</feature>
<dbReference type="GO" id="GO:0009113">
    <property type="term" value="P:purine nucleobase biosynthetic process"/>
    <property type="evidence" value="ECO:0007669"/>
    <property type="project" value="InterPro"/>
</dbReference>
<dbReference type="PROSITE" id="PS51278">
    <property type="entry name" value="GATASE_TYPE_2"/>
    <property type="match status" value="1"/>
</dbReference>
<dbReference type="Pfam" id="PF08315">
    <property type="entry name" value="cwf18"/>
    <property type="match status" value="1"/>
</dbReference>
<keyword evidence="4 10" id="KW-0328">Glycosyltransferase</keyword>
<dbReference type="NCBIfam" id="TIGR01134">
    <property type="entry name" value="purF"/>
    <property type="match status" value="1"/>
</dbReference>
<evidence type="ECO:0000256" key="2">
    <source>
        <dbReference type="ARBA" id="ARBA00010138"/>
    </source>
</evidence>
<evidence type="ECO:0000313" key="10">
    <source>
        <dbReference type="EMBL" id="CUA68136.1"/>
    </source>
</evidence>
<dbReference type="GO" id="GO:0006189">
    <property type="term" value="P:'de novo' IMP biosynthetic process"/>
    <property type="evidence" value="ECO:0007669"/>
    <property type="project" value="UniProtKB-UniPathway"/>
</dbReference>
<dbReference type="Proteomes" id="UP000044841">
    <property type="component" value="Unassembled WGS sequence"/>
</dbReference>
<evidence type="ECO:0000259" key="9">
    <source>
        <dbReference type="PROSITE" id="PS51278"/>
    </source>
</evidence>
<dbReference type="EC" id="2.4.2.14" evidence="3"/>
<dbReference type="InterPro" id="IPR035584">
    <property type="entry name" value="PurF_N"/>
</dbReference>
<dbReference type="UniPathway" id="UPA00074">
    <property type="reaction ID" value="UER00124"/>
</dbReference>
<dbReference type="InterPro" id="IPR029055">
    <property type="entry name" value="Ntn_hydrolases_N"/>
</dbReference>
<gene>
    <name evidence="10" type="primary">purF</name>
    <name evidence="10" type="ORF">RSOLAG22IIIB_03375</name>
</gene>
<evidence type="ECO:0000256" key="7">
    <source>
        <dbReference type="ARBA" id="ARBA00022962"/>
    </source>
</evidence>
<dbReference type="Gene3D" id="3.60.20.10">
    <property type="entry name" value="Glutamine Phosphoribosylpyrophosphate, subunit 1, domain 1"/>
    <property type="match status" value="1"/>
</dbReference>
<keyword evidence="11" id="KW-1185">Reference proteome</keyword>
<feature type="compositionally biased region" description="Acidic residues" evidence="8">
    <location>
        <begin position="689"/>
        <end position="701"/>
    </location>
</feature>
<dbReference type="PANTHER" id="PTHR11907">
    <property type="entry name" value="AMIDOPHOSPHORIBOSYLTRANSFERASE"/>
    <property type="match status" value="1"/>
</dbReference>
<reference evidence="10 11" key="1">
    <citation type="submission" date="2015-07" db="EMBL/GenBank/DDBJ databases">
        <authorList>
            <person name="Noorani M."/>
        </authorList>
    </citation>
    <scope>NUCLEOTIDE SEQUENCE [LARGE SCALE GENOMIC DNA]</scope>
    <source>
        <strain evidence="10">BBA 69670</strain>
    </source>
</reference>
<dbReference type="HAMAP" id="MF_01931">
    <property type="entry name" value="PurF"/>
    <property type="match status" value="1"/>
</dbReference>
<dbReference type="InterPro" id="IPR017932">
    <property type="entry name" value="GATase_2_dom"/>
</dbReference>
<dbReference type="Gene3D" id="3.40.50.2020">
    <property type="match status" value="1"/>
</dbReference>
<protein>
    <recommendedName>
        <fullName evidence="3">amidophosphoribosyltransferase</fullName>
        <ecNumber evidence="3">2.4.2.14</ecNumber>
    </recommendedName>
</protein>